<evidence type="ECO:0000313" key="9">
    <source>
        <dbReference type="Proteomes" id="UP000594261"/>
    </source>
</evidence>
<evidence type="ECO:0000259" key="7">
    <source>
        <dbReference type="PROSITE" id="PS50104"/>
    </source>
</evidence>
<dbReference type="PANTHER" id="PTHR32009:SF39">
    <property type="entry name" value="TIR DOMAIN-CONTAINING PROTEIN"/>
    <property type="match status" value="1"/>
</dbReference>
<reference evidence="8" key="2">
    <citation type="submission" date="2021-01" db="UniProtKB">
        <authorList>
            <consortium name="EnsemblPlants"/>
        </authorList>
    </citation>
    <scope>IDENTIFICATION</scope>
</reference>
<reference evidence="8 9" key="1">
    <citation type="journal article" date="2016" name="G3 (Bethesda)">
        <title>First Draft Assembly and Annotation of the Genome of a California Endemic Oak Quercus lobata Nee (Fagaceae).</title>
        <authorList>
            <person name="Sork V.L."/>
            <person name="Fitz-Gibbon S.T."/>
            <person name="Puiu D."/>
            <person name="Crepeau M."/>
            <person name="Gugger P.F."/>
            <person name="Sherman R."/>
            <person name="Stevens K."/>
            <person name="Langley C.H."/>
            <person name="Pellegrini M."/>
            <person name="Salzberg S.L."/>
        </authorList>
    </citation>
    <scope>NUCLEOTIDE SEQUENCE [LARGE SCALE GENOMIC DNA]</scope>
    <source>
        <strain evidence="8 9">cv. SW786</strain>
    </source>
</reference>
<dbReference type="GO" id="GO:0061809">
    <property type="term" value="F:NAD+ nucleosidase activity, cyclic ADP-ribose generating"/>
    <property type="evidence" value="ECO:0007669"/>
    <property type="project" value="UniProtKB-EC"/>
</dbReference>
<dbReference type="SUPFAM" id="SSF52200">
    <property type="entry name" value="Toll/Interleukin receptor TIR domain"/>
    <property type="match status" value="2"/>
</dbReference>
<accession>A0A7N2L9L1</accession>
<dbReference type="Pfam" id="PF01582">
    <property type="entry name" value="TIR"/>
    <property type="match status" value="2"/>
</dbReference>
<feature type="transmembrane region" description="Helical" evidence="6">
    <location>
        <begin position="96"/>
        <end position="116"/>
    </location>
</feature>
<keyword evidence="6" id="KW-1133">Transmembrane helix</keyword>
<dbReference type="PROSITE" id="PS50104">
    <property type="entry name" value="TIR"/>
    <property type="match status" value="2"/>
</dbReference>
<dbReference type="InterPro" id="IPR035897">
    <property type="entry name" value="Toll_tir_struct_dom_sf"/>
</dbReference>
<sequence>MWSRPCAIVTSIKWDVKFESSFTTSYLYWFCSVGEDLLSCTAVWFAVVCVKQNRKGELGKLKGKEEEREIPKKQPVLAPLLLCALQPMASSTAPSLSVLAALLLSLGIILVLPQLVLCVATMTHSEGQENFDPSLSTPALTHEYQVFVSFRGADIRTGFKSHFFAALNHERIGAYRDDIDLPRGEEIGPELLKAIETSRIAVVVFSKNYATSDWCLDELMKIMECKRLLNQRVLPIFYDVSQSEVLEQKGIFAEALLKGPEDKINNWRAALTEAADLVGLHLEHYSASFLHHFQLSTMARSFTPSLSVLVPLLFLSLDSALQLGLSVGTMAHSVGQENSPALTYEYQVFVSFSEDTHKNFTCHLFVALERKGIRVYRTEFIRTELMKAIEKSRIAVVMFSKNYGNSDGYLDELVKIMECKRLFNQRVIPIFYDVSPSEVRKQEGNFAEALRNGPEDKVNSWKVALTKENDMFDNISVGGCSKGFQICDIGKYKLLFEFEEETNAERMIMGEPSLESEFIEEIVENIWTMLNEEESASAPSRRQIDVSGQHSEPIISPQNDASSRHNVISEWTPFFFFFK</sequence>
<evidence type="ECO:0000256" key="6">
    <source>
        <dbReference type="SAM" id="Phobius"/>
    </source>
</evidence>
<evidence type="ECO:0000256" key="2">
    <source>
        <dbReference type="ARBA" id="ARBA00022801"/>
    </source>
</evidence>
<keyword evidence="6" id="KW-0472">Membrane</keyword>
<protein>
    <recommendedName>
        <fullName evidence="1">ADP-ribosyl cyclase/cyclic ADP-ribose hydrolase</fullName>
        <ecNumber evidence="1">3.2.2.6</ecNumber>
    </recommendedName>
</protein>
<dbReference type="EMBL" id="LRBV02000003">
    <property type="status" value="NOT_ANNOTATED_CDS"/>
    <property type="molecule type" value="Genomic_DNA"/>
</dbReference>
<comment type="catalytic activity">
    <reaction evidence="4">
        <text>NAD(+) + H2O = ADP-D-ribose + nicotinamide + H(+)</text>
        <dbReference type="Rhea" id="RHEA:16301"/>
        <dbReference type="ChEBI" id="CHEBI:15377"/>
        <dbReference type="ChEBI" id="CHEBI:15378"/>
        <dbReference type="ChEBI" id="CHEBI:17154"/>
        <dbReference type="ChEBI" id="CHEBI:57540"/>
        <dbReference type="ChEBI" id="CHEBI:57967"/>
        <dbReference type="EC" id="3.2.2.6"/>
    </reaction>
    <physiologicalReaction direction="left-to-right" evidence="4">
        <dbReference type="Rhea" id="RHEA:16302"/>
    </physiologicalReaction>
</comment>
<feature type="transmembrane region" description="Helical" evidence="6">
    <location>
        <begin position="26"/>
        <end position="50"/>
    </location>
</feature>
<organism evidence="8 9">
    <name type="scientific">Quercus lobata</name>
    <name type="common">Valley oak</name>
    <dbReference type="NCBI Taxonomy" id="97700"/>
    <lineage>
        <taxon>Eukaryota</taxon>
        <taxon>Viridiplantae</taxon>
        <taxon>Streptophyta</taxon>
        <taxon>Embryophyta</taxon>
        <taxon>Tracheophyta</taxon>
        <taxon>Spermatophyta</taxon>
        <taxon>Magnoliopsida</taxon>
        <taxon>eudicotyledons</taxon>
        <taxon>Gunneridae</taxon>
        <taxon>Pentapetalae</taxon>
        <taxon>rosids</taxon>
        <taxon>fabids</taxon>
        <taxon>Fagales</taxon>
        <taxon>Fagaceae</taxon>
        <taxon>Quercus</taxon>
    </lineage>
</organism>
<name>A0A7N2L9L1_QUELO</name>
<dbReference type="FunCoup" id="A0A7N2L9L1">
    <property type="interactions" value="34"/>
</dbReference>
<dbReference type="Gene3D" id="3.40.50.10140">
    <property type="entry name" value="Toll/interleukin-1 receptor homology (TIR) domain"/>
    <property type="match status" value="2"/>
</dbReference>
<keyword evidence="9" id="KW-1185">Reference proteome</keyword>
<dbReference type="PANTHER" id="PTHR32009">
    <property type="entry name" value="TMV RESISTANCE PROTEIN N-LIKE"/>
    <property type="match status" value="1"/>
</dbReference>
<evidence type="ECO:0000256" key="5">
    <source>
        <dbReference type="SAM" id="MobiDB-lite"/>
    </source>
</evidence>
<dbReference type="Gramene" id="QL03p062148:mrna">
    <property type="protein sequence ID" value="QL03p062148:mrna"/>
    <property type="gene ID" value="QL03p062148"/>
</dbReference>
<dbReference type="EnsemblPlants" id="QL03p062148:mrna">
    <property type="protein sequence ID" value="QL03p062148:mrna"/>
    <property type="gene ID" value="QL03p062148"/>
</dbReference>
<dbReference type="SMART" id="SM00255">
    <property type="entry name" value="TIR"/>
    <property type="match status" value="2"/>
</dbReference>
<keyword evidence="3" id="KW-0520">NAD</keyword>
<feature type="domain" description="TIR" evidence="7">
    <location>
        <begin position="344"/>
        <end position="471"/>
    </location>
</feature>
<evidence type="ECO:0000256" key="1">
    <source>
        <dbReference type="ARBA" id="ARBA00011982"/>
    </source>
</evidence>
<dbReference type="AlphaFoldDB" id="A0A7N2L9L1"/>
<dbReference type="Proteomes" id="UP000594261">
    <property type="component" value="Chromosome 3"/>
</dbReference>
<evidence type="ECO:0000313" key="8">
    <source>
        <dbReference type="EnsemblPlants" id="QL03p062148:mrna"/>
    </source>
</evidence>
<keyword evidence="6" id="KW-0812">Transmembrane</keyword>
<feature type="region of interest" description="Disordered" evidence="5">
    <location>
        <begin position="538"/>
        <end position="560"/>
    </location>
</feature>
<feature type="compositionally biased region" description="Polar residues" evidence="5">
    <location>
        <begin position="546"/>
        <end position="560"/>
    </location>
</feature>
<keyword evidence="2" id="KW-0378">Hydrolase</keyword>
<dbReference type="InterPro" id="IPR000157">
    <property type="entry name" value="TIR_dom"/>
</dbReference>
<dbReference type="InParanoid" id="A0A7N2L9L1"/>
<dbReference type="FunFam" id="3.40.50.10140:FF:000007">
    <property type="entry name" value="Disease resistance protein (TIR-NBS-LRR class)"/>
    <property type="match status" value="1"/>
</dbReference>
<evidence type="ECO:0000256" key="3">
    <source>
        <dbReference type="ARBA" id="ARBA00023027"/>
    </source>
</evidence>
<dbReference type="GO" id="GO:0007165">
    <property type="term" value="P:signal transduction"/>
    <property type="evidence" value="ECO:0007669"/>
    <property type="project" value="InterPro"/>
</dbReference>
<feature type="domain" description="TIR" evidence="7">
    <location>
        <begin position="142"/>
        <end position="301"/>
    </location>
</feature>
<evidence type="ECO:0000256" key="4">
    <source>
        <dbReference type="ARBA" id="ARBA00047304"/>
    </source>
</evidence>
<proteinExistence type="predicted"/>
<dbReference type="EC" id="3.2.2.6" evidence="1"/>